<dbReference type="Gene3D" id="6.20.210.10">
    <property type="entry name" value="Nin one binding (NOB1), Zn-ribbon-like"/>
    <property type="match status" value="1"/>
</dbReference>
<keyword evidence="7 8" id="KW-0539">Nucleus</keyword>
<dbReference type="Pfam" id="PF08772">
    <property type="entry name" value="Zn_ribbon_NOB1"/>
    <property type="match status" value="1"/>
</dbReference>
<evidence type="ECO:0000256" key="3">
    <source>
        <dbReference type="ARBA" id="ARBA00022722"/>
    </source>
</evidence>
<name>A0ABD2A1E7_VESSQ</name>
<proteinExistence type="inferred from homology"/>
<dbReference type="GO" id="GO:0046872">
    <property type="term" value="F:metal ion binding"/>
    <property type="evidence" value="ECO:0007669"/>
    <property type="project" value="UniProtKB-UniRule"/>
</dbReference>
<dbReference type="EMBL" id="JAUDFV010000157">
    <property type="protein sequence ID" value="KAL2714232.1"/>
    <property type="molecule type" value="Genomic_DNA"/>
</dbReference>
<dbReference type="Proteomes" id="UP001607302">
    <property type="component" value="Unassembled WGS sequence"/>
</dbReference>
<evidence type="ECO:0000256" key="7">
    <source>
        <dbReference type="ARBA" id="ARBA00023242"/>
    </source>
</evidence>
<dbReference type="InterPro" id="IPR039907">
    <property type="entry name" value="NOB1"/>
</dbReference>
<protein>
    <recommendedName>
        <fullName evidence="8">RNA-binding protein NOB1</fullName>
    </recommendedName>
</protein>
<feature type="compositionally biased region" description="Acidic residues" evidence="10">
    <location>
        <begin position="233"/>
        <end position="247"/>
    </location>
</feature>
<evidence type="ECO:0000256" key="1">
    <source>
        <dbReference type="ARBA" id="ARBA00004123"/>
    </source>
</evidence>
<keyword evidence="3" id="KW-0540">Nuclease</keyword>
<dbReference type="GO" id="GO:0016787">
    <property type="term" value="F:hydrolase activity"/>
    <property type="evidence" value="ECO:0007669"/>
    <property type="project" value="UniProtKB-KW"/>
</dbReference>
<dbReference type="AlphaFoldDB" id="A0ABD2A1E7"/>
<evidence type="ECO:0000259" key="11">
    <source>
        <dbReference type="Pfam" id="PF08772"/>
    </source>
</evidence>
<dbReference type="GO" id="GO:0006364">
    <property type="term" value="P:rRNA processing"/>
    <property type="evidence" value="ECO:0007669"/>
    <property type="project" value="UniProtKB-ARBA"/>
</dbReference>
<evidence type="ECO:0000256" key="2">
    <source>
        <dbReference type="ARBA" id="ARBA00005858"/>
    </source>
</evidence>
<dbReference type="Gene3D" id="3.40.50.1010">
    <property type="entry name" value="5'-nuclease"/>
    <property type="match status" value="1"/>
</dbReference>
<feature type="compositionally biased region" description="Basic and acidic residues" evidence="10">
    <location>
        <begin position="183"/>
        <end position="203"/>
    </location>
</feature>
<reference evidence="13 14" key="1">
    <citation type="journal article" date="2024" name="Ann. Entomol. Soc. Am.">
        <title>Genomic analyses of the southern and eastern yellowjacket wasps (Hymenoptera: Vespidae) reveal evolutionary signatures of social life.</title>
        <authorList>
            <person name="Catto M.A."/>
            <person name="Caine P.B."/>
            <person name="Orr S.E."/>
            <person name="Hunt B.G."/>
            <person name="Goodisman M.A.D."/>
        </authorList>
    </citation>
    <scope>NUCLEOTIDE SEQUENCE [LARGE SCALE GENOMIC DNA]</scope>
    <source>
        <strain evidence="13">233</strain>
        <tissue evidence="13">Head and thorax</tissue>
    </source>
</reference>
<feature type="binding site" evidence="9">
    <location>
        <position position="446"/>
    </location>
    <ligand>
        <name>Zn(2+)</name>
        <dbReference type="ChEBI" id="CHEBI:29105"/>
    </ligand>
</feature>
<feature type="region of interest" description="Disordered" evidence="10">
    <location>
        <begin position="233"/>
        <end position="262"/>
    </location>
</feature>
<evidence type="ECO:0000313" key="13">
    <source>
        <dbReference type="EMBL" id="KAL2714232.1"/>
    </source>
</evidence>
<evidence type="ECO:0000256" key="6">
    <source>
        <dbReference type="ARBA" id="ARBA00022833"/>
    </source>
</evidence>
<dbReference type="InterPro" id="IPR033411">
    <property type="entry name" value="Ribonuclease_PIN"/>
</dbReference>
<dbReference type="Pfam" id="PF17146">
    <property type="entry name" value="PIN_6"/>
    <property type="match status" value="1"/>
</dbReference>
<dbReference type="InterPro" id="IPR036283">
    <property type="entry name" value="NOB1_Zf-like_sf"/>
</dbReference>
<dbReference type="InterPro" id="IPR014881">
    <property type="entry name" value="NOB1_Zn-bd"/>
</dbReference>
<comment type="subcellular location">
    <subcellularLocation>
        <location evidence="1 8">Nucleus</location>
    </subcellularLocation>
</comment>
<organism evidence="13 14">
    <name type="scientific">Vespula squamosa</name>
    <name type="common">Southern yellow jacket</name>
    <name type="synonym">Wasp</name>
    <dbReference type="NCBI Taxonomy" id="30214"/>
    <lineage>
        <taxon>Eukaryota</taxon>
        <taxon>Metazoa</taxon>
        <taxon>Ecdysozoa</taxon>
        <taxon>Arthropoda</taxon>
        <taxon>Hexapoda</taxon>
        <taxon>Insecta</taxon>
        <taxon>Pterygota</taxon>
        <taxon>Neoptera</taxon>
        <taxon>Endopterygota</taxon>
        <taxon>Hymenoptera</taxon>
        <taxon>Apocrita</taxon>
        <taxon>Aculeata</taxon>
        <taxon>Vespoidea</taxon>
        <taxon>Vespidae</taxon>
        <taxon>Vespinae</taxon>
        <taxon>Vespula</taxon>
    </lineage>
</organism>
<dbReference type="InterPro" id="IPR017117">
    <property type="entry name" value="Nob1_euk"/>
</dbReference>
<keyword evidence="14" id="KW-1185">Reference proteome</keyword>
<evidence type="ECO:0000256" key="10">
    <source>
        <dbReference type="SAM" id="MobiDB-lite"/>
    </source>
</evidence>
<evidence type="ECO:0000256" key="5">
    <source>
        <dbReference type="ARBA" id="ARBA00022801"/>
    </source>
</evidence>
<feature type="domain" description="Nin one binding (NOB1) Zn-ribbon-like" evidence="11">
    <location>
        <begin position="421"/>
        <end position="492"/>
    </location>
</feature>
<gene>
    <name evidence="13" type="ORF">V1478_016789</name>
</gene>
<evidence type="ECO:0000256" key="9">
    <source>
        <dbReference type="PIRSR" id="PIRSR037125-1"/>
    </source>
</evidence>
<evidence type="ECO:0000313" key="14">
    <source>
        <dbReference type="Proteomes" id="UP001607302"/>
    </source>
</evidence>
<comment type="similarity">
    <text evidence="2 8">Belongs to the NOB1 family.</text>
</comment>
<dbReference type="SUPFAM" id="SSF144206">
    <property type="entry name" value="NOB1 zinc finger-like"/>
    <property type="match status" value="1"/>
</dbReference>
<dbReference type="CDD" id="cd09876">
    <property type="entry name" value="PIN_Nob1-like"/>
    <property type="match status" value="1"/>
</dbReference>
<keyword evidence="5" id="KW-0378">Hydrolase</keyword>
<dbReference type="PANTHER" id="PTHR12814">
    <property type="entry name" value="RNA-BINDING PROTEIN NOB1"/>
    <property type="match status" value="1"/>
</dbReference>
<keyword evidence="4 8" id="KW-0479">Metal-binding</keyword>
<evidence type="ECO:0000256" key="8">
    <source>
        <dbReference type="PIRNR" id="PIRNR037125"/>
    </source>
</evidence>
<comment type="caution">
    <text evidence="13">The sequence shown here is derived from an EMBL/GenBank/DDBJ whole genome shotgun (WGS) entry which is preliminary data.</text>
</comment>
<feature type="binding site" evidence="9">
    <location>
        <position position="434"/>
    </location>
    <ligand>
        <name>Zn(2+)</name>
        <dbReference type="ChEBI" id="CHEBI:29105"/>
    </ligand>
</feature>
<dbReference type="GO" id="GO:0005737">
    <property type="term" value="C:cytoplasm"/>
    <property type="evidence" value="ECO:0007669"/>
    <property type="project" value="UniProtKB-ARBA"/>
</dbReference>
<feature type="region of interest" description="Disordered" evidence="10">
    <location>
        <begin position="180"/>
        <end position="203"/>
    </location>
</feature>
<feature type="binding site" evidence="9">
    <location>
        <position position="449"/>
    </location>
    <ligand>
        <name>Zn(2+)</name>
        <dbReference type="ChEBI" id="CHEBI:29105"/>
    </ligand>
</feature>
<feature type="domain" description="Ribonuclease PIN" evidence="12">
    <location>
        <begin position="14"/>
        <end position="100"/>
    </location>
</feature>
<feature type="binding site" evidence="9">
    <location>
        <position position="431"/>
    </location>
    <ligand>
        <name>Zn(2+)</name>
        <dbReference type="ChEBI" id="CHEBI:29105"/>
    </ligand>
</feature>
<dbReference type="GO" id="GO:0004521">
    <property type="term" value="F:RNA endonuclease activity"/>
    <property type="evidence" value="ECO:0007669"/>
    <property type="project" value="UniProtKB-UniRule"/>
</dbReference>
<dbReference type="FunFam" id="3.40.50.1010:FF:000020">
    <property type="entry name" value="20S-pre-rRNA D-site endonuclease NOB1"/>
    <property type="match status" value="1"/>
</dbReference>
<dbReference type="GO" id="GO:0031981">
    <property type="term" value="C:nuclear lumen"/>
    <property type="evidence" value="ECO:0007669"/>
    <property type="project" value="UniProtKB-ARBA"/>
</dbReference>
<evidence type="ECO:0000259" key="12">
    <source>
        <dbReference type="Pfam" id="PF17146"/>
    </source>
</evidence>
<dbReference type="PANTHER" id="PTHR12814:SF2">
    <property type="entry name" value="RNA-BINDING PROTEIN NOB1"/>
    <property type="match status" value="1"/>
</dbReference>
<dbReference type="PIRSF" id="PIRSF037125">
    <property type="entry name" value="D-site_20S_pre-rRNA_nuclease"/>
    <property type="match status" value="1"/>
</dbReference>
<keyword evidence="6 8" id="KW-0862">Zinc</keyword>
<accession>A0ABD2A1E7</accession>
<sequence>MLVIMETSNKIQYLIVDTSAFIKNAALQDIGVNIITEQGVVNEITSKRQLRKLVVLPYDLSVQSAFPENIKFVTEFAKKTGDYTSLSATDVKVIALTYQLEKEKVGTEHLKEAPTIVKTINNAKHNKNRSKPIVGFYMPKKKLNRINETKDKKNVMLNEEEVYINSIEEYLSPINTVNNVNKQENEENEKIRKNQENDKDQKYDIEKYDKENMKKYDNENMKIENMIKKKDEEYQEYEEDQEDEDDRKDELLSNVTESSDEYVSDYETATSDMDYDKDIETVTSDMDYDKDIETATSDMDYDKDIETEDLTDKFSNLYYESAELEVQSEDGNMHDVNDILTPMSDEKDEDTLEQISDFEDDCNNDSDWITPSNIKNMKKQMDSDILKEKSATVACLTMDFAMQNVLMQIGLNIASLDGKVIKQMRTFIFRCYACFKTTSIMTKVFCPNCGNKTLKKVAISLDDNGKQQIHINVQRPLSARGKKFSLPTPQGGKHANNPILCEDQPLPQQRVSKLARTKNNPLYEDYIAGFSPFVTRDVYSKSAMLGVRSNGGVKYWMKRNPNESRRK</sequence>
<comment type="function">
    <text evidence="8">May play a role in mRNA degradation.</text>
</comment>
<evidence type="ECO:0000256" key="4">
    <source>
        <dbReference type="ARBA" id="ARBA00022723"/>
    </source>
</evidence>